<feature type="region of interest" description="Disordered" evidence="1">
    <location>
        <begin position="98"/>
        <end position="139"/>
    </location>
</feature>
<gene>
    <name evidence="2" type="ORF">NAES01612_LOCUS9449</name>
</gene>
<dbReference type="EMBL" id="HBKR01014277">
    <property type="protein sequence ID" value="CAE2301431.1"/>
    <property type="molecule type" value="Transcribed_RNA"/>
</dbReference>
<name>A0A7S4KPI7_9EUKA</name>
<reference evidence="2" key="1">
    <citation type="submission" date="2021-01" db="EMBL/GenBank/DDBJ databases">
        <authorList>
            <person name="Corre E."/>
            <person name="Pelletier E."/>
            <person name="Niang G."/>
            <person name="Scheremetjew M."/>
            <person name="Finn R."/>
            <person name="Kale V."/>
            <person name="Holt S."/>
            <person name="Cochrane G."/>
            <person name="Meng A."/>
            <person name="Brown T."/>
            <person name="Cohen L."/>
        </authorList>
    </citation>
    <scope>NUCLEOTIDE SEQUENCE</scope>
    <source>
        <strain evidence="2">SoJaBio B1-5/56/2</strain>
    </source>
</reference>
<dbReference type="AlphaFoldDB" id="A0A7S4KPI7"/>
<proteinExistence type="predicted"/>
<protein>
    <submittedName>
        <fullName evidence="2">Uncharacterized protein</fullName>
    </submittedName>
</protein>
<evidence type="ECO:0000256" key="1">
    <source>
        <dbReference type="SAM" id="MobiDB-lite"/>
    </source>
</evidence>
<organism evidence="2">
    <name type="scientific">Paramoeba aestuarina</name>
    <dbReference type="NCBI Taxonomy" id="180227"/>
    <lineage>
        <taxon>Eukaryota</taxon>
        <taxon>Amoebozoa</taxon>
        <taxon>Discosea</taxon>
        <taxon>Flabellinia</taxon>
        <taxon>Dactylopodida</taxon>
        <taxon>Paramoebidae</taxon>
        <taxon>Paramoeba</taxon>
    </lineage>
</organism>
<sequence length="212" mass="23231">MRYVMECFGRVCMSKKDKEYFISRSCFTLFSSLSDPRSMESITSASVFLLAYNPLSSYSISCLPIALAFIHRFYSPLAVSPKVILLELNPQLEAESFPPSFFSPPPPSPSSSQSSPRSSSSTFHPPAFSATPSSSSSSSFSAGSSAAKKIVLAYYDPFPCHSKTVKFIYSKKASKKNLVEFVKTLKDVAKLAFKGRIARNVGVFADVIGKKH</sequence>
<accession>A0A7S4KPI7</accession>
<evidence type="ECO:0000313" key="2">
    <source>
        <dbReference type="EMBL" id="CAE2301431.1"/>
    </source>
</evidence>
<feature type="compositionally biased region" description="Low complexity" evidence="1">
    <location>
        <begin position="110"/>
        <end position="139"/>
    </location>
</feature>